<keyword evidence="3" id="KW-1185">Reference proteome</keyword>
<gene>
    <name evidence="2" type="primary">kanE</name>
    <name evidence="2" type="ORF">NBEOAGPD_3884</name>
</gene>
<dbReference type="EMBL" id="BPQM01000104">
    <property type="protein sequence ID" value="GJD80642.1"/>
    <property type="molecule type" value="Genomic_DNA"/>
</dbReference>
<evidence type="ECO:0000313" key="2">
    <source>
        <dbReference type="EMBL" id="GJD80642.1"/>
    </source>
</evidence>
<dbReference type="InterPro" id="IPR028098">
    <property type="entry name" value="Glyco_trans_4-like_N"/>
</dbReference>
<name>A0AA37MBX5_9HYPH</name>
<dbReference type="RefSeq" id="WP_238304528.1">
    <property type="nucleotide sequence ID" value="NZ_BPQM01000104.1"/>
</dbReference>
<dbReference type="InterPro" id="IPR050194">
    <property type="entry name" value="Glycosyltransferase_grp1"/>
</dbReference>
<sequence>MARILIIVENLPVPFDRRVWSEATALHRAGHTVSVICPTGRDAEARYAEIDGIHVYRHPLPHEGHGAAGYLVEYASALFWEFVLSLRVLRERGFDAIHACNPPDLIFLIGGFYKLFGKKFLFDHHDINPELYEAKFGRRDWGWRLMLLVERLTFRVADVSLATNNSYRQIAIERGGMEPERVHVVRSGPNLARIQEPPPDPAWRKGRRYLVGYVGVIGQQEGLDLLLEAVRHVVEVRGRHDVQFVVVGGGPALAETEAACAAMGMADHVTFTGRVPDATLFSALASSDVCVNPDRPNAMNDKSTMNKIMEYMALGKPIVQFDLTEGRFSAQDASLYARNTVPADFGDKVLELLDDPERRARMGAFGRRRVREQLAWQYEEPKLLAAYARLLGPQPIATALPGALDPAREASRRA</sequence>
<dbReference type="GO" id="GO:0016758">
    <property type="term" value="F:hexosyltransferase activity"/>
    <property type="evidence" value="ECO:0007669"/>
    <property type="project" value="TreeGrafter"/>
</dbReference>
<reference evidence="2" key="2">
    <citation type="submission" date="2021-08" db="EMBL/GenBank/DDBJ databases">
        <authorList>
            <person name="Tani A."/>
            <person name="Ola A."/>
            <person name="Ogura Y."/>
            <person name="Katsura K."/>
            <person name="Hayashi T."/>
        </authorList>
    </citation>
    <scope>NUCLEOTIDE SEQUENCE</scope>
    <source>
        <strain evidence="2">NBRC 103626</strain>
    </source>
</reference>
<dbReference type="AlphaFoldDB" id="A0AA37MBX5"/>
<dbReference type="Pfam" id="PF13692">
    <property type="entry name" value="Glyco_trans_1_4"/>
    <property type="match status" value="1"/>
</dbReference>
<dbReference type="PANTHER" id="PTHR45947">
    <property type="entry name" value="SULFOQUINOVOSYL TRANSFERASE SQD2"/>
    <property type="match status" value="1"/>
</dbReference>
<dbReference type="Pfam" id="PF13579">
    <property type="entry name" value="Glyco_trans_4_4"/>
    <property type="match status" value="1"/>
</dbReference>
<comment type="caution">
    <text evidence="2">The sequence shown here is derived from an EMBL/GenBank/DDBJ whole genome shotgun (WGS) entry which is preliminary data.</text>
</comment>
<evidence type="ECO:0000259" key="1">
    <source>
        <dbReference type="Pfam" id="PF13579"/>
    </source>
</evidence>
<dbReference type="PANTHER" id="PTHR45947:SF3">
    <property type="entry name" value="SULFOQUINOVOSYL TRANSFERASE SQD2"/>
    <property type="match status" value="1"/>
</dbReference>
<dbReference type="CDD" id="cd03794">
    <property type="entry name" value="GT4_WbuB-like"/>
    <property type="match status" value="1"/>
</dbReference>
<feature type="domain" description="Glycosyltransferase subfamily 4-like N-terminal" evidence="1">
    <location>
        <begin position="17"/>
        <end position="187"/>
    </location>
</feature>
<organism evidence="2 3">
    <name type="scientific">Methylobacterium gregans</name>
    <dbReference type="NCBI Taxonomy" id="374424"/>
    <lineage>
        <taxon>Bacteria</taxon>
        <taxon>Pseudomonadati</taxon>
        <taxon>Pseudomonadota</taxon>
        <taxon>Alphaproteobacteria</taxon>
        <taxon>Hyphomicrobiales</taxon>
        <taxon>Methylobacteriaceae</taxon>
        <taxon>Methylobacterium</taxon>
    </lineage>
</organism>
<proteinExistence type="predicted"/>
<protein>
    <submittedName>
        <fullName evidence="2">Alpha-D-kanosaminyltransferase</fullName>
    </submittedName>
</protein>
<dbReference type="SUPFAM" id="SSF53756">
    <property type="entry name" value="UDP-Glycosyltransferase/glycogen phosphorylase"/>
    <property type="match status" value="1"/>
</dbReference>
<dbReference type="Proteomes" id="UP001055108">
    <property type="component" value="Unassembled WGS sequence"/>
</dbReference>
<reference evidence="2" key="1">
    <citation type="journal article" date="2016" name="Front. Microbiol.">
        <title>Genome Sequence of the Piezophilic, Mesophilic Sulfate-Reducing Bacterium Desulfovibrio indicus J2T.</title>
        <authorList>
            <person name="Cao J."/>
            <person name="Maignien L."/>
            <person name="Shao Z."/>
            <person name="Alain K."/>
            <person name="Jebbar M."/>
        </authorList>
    </citation>
    <scope>NUCLEOTIDE SEQUENCE</scope>
    <source>
        <strain evidence="2">NBRC 103626</strain>
    </source>
</reference>
<dbReference type="Gene3D" id="3.40.50.2000">
    <property type="entry name" value="Glycogen Phosphorylase B"/>
    <property type="match status" value="2"/>
</dbReference>
<accession>A0AA37MBX5</accession>
<evidence type="ECO:0000313" key="3">
    <source>
        <dbReference type="Proteomes" id="UP001055108"/>
    </source>
</evidence>